<evidence type="ECO:0000256" key="5">
    <source>
        <dbReference type="ARBA" id="ARBA00022729"/>
    </source>
</evidence>
<dbReference type="Proteomes" id="UP000504612">
    <property type="component" value="Unplaced"/>
</dbReference>
<feature type="region of interest" description="Disordered" evidence="10">
    <location>
        <begin position="131"/>
        <end position="153"/>
    </location>
</feature>
<evidence type="ECO:0000256" key="11">
    <source>
        <dbReference type="SAM" id="SignalP"/>
    </source>
</evidence>
<evidence type="ECO:0000256" key="7">
    <source>
        <dbReference type="ARBA" id="ARBA00023157"/>
    </source>
</evidence>
<dbReference type="GO" id="GO:0005615">
    <property type="term" value="C:extracellular space"/>
    <property type="evidence" value="ECO:0007669"/>
    <property type="project" value="TreeGrafter"/>
</dbReference>
<evidence type="ECO:0000256" key="1">
    <source>
        <dbReference type="ARBA" id="ARBA00004613"/>
    </source>
</evidence>
<dbReference type="GO" id="GO:0006935">
    <property type="term" value="P:chemotaxis"/>
    <property type="evidence" value="ECO:0007669"/>
    <property type="project" value="UniProtKB-KW"/>
</dbReference>
<protein>
    <recommendedName>
        <fullName evidence="2">Retinoic acid receptor responder protein 2</fullName>
    </recommendedName>
    <alternativeName>
        <fullName evidence="9">Chemerin</fullName>
    </alternativeName>
</protein>
<dbReference type="GeneID" id="113423563"/>
<dbReference type="InterPro" id="IPR046350">
    <property type="entry name" value="Cystatin_sf"/>
</dbReference>
<dbReference type="GO" id="GO:0006954">
    <property type="term" value="P:inflammatory response"/>
    <property type="evidence" value="ECO:0007669"/>
    <property type="project" value="UniProtKB-KW"/>
</dbReference>
<evidence type="ECO:0000256" key="9">
    <source>
        <dbReference type="ARBA" id="ARBA00032785"/>
    </source>
</evidence>
<evidence type="ECO:0000256" key="4">
    <source>
        <dbReference type="ARBA" id="ARBA00022525"/>
    </source>
</evidence>
<dbReference type="PANTHER" id="PTHR15106:SF2">
    <property type="entry name" value="RETINOIC ACID RECEPTOR RESPONDER PROTEIN 2"/>
    <property type="match status" value="1"/>
</dbReference>
<dbReference type="GO" id="GO:0005102">
    <property type="term" value="F:signaling receptor binding"/>
    <property type="evidence" value="ECO:0007669"/>
    <property type="project" value="InterPro"/>
</dbReference>
<dbReference type="SUPFAM" id="SSF54403">
    <property type="entry name" value="Cystatin/monellin"/>
    <property type="match status" value="1"/>
</dbReference>
<evidence type="ECO:0000256" key="6">
    <source>
        <dbReference type="ARBA" id="ARBA00022782"/>
    </source>
</evidence>
<dbReference type="GO" id="GO:0045087">
    <property type="term" value="P:innate immune response"/>
    <property type="evidence" value="ECO:0007669"/>
    <property type="project" value="TreeGrafter"/>
</dbReference>
<accession>A0A6J1VJJ0</accession>
<dbReference type="GO" id="GO:0031012">
    <property type="term" value="C:extracellular matrix"/>
    <property type="evidence" value="ECO:0007669"/>
    <property type="project" value="TreeGrafter"/>
</dbReference>
<dbReference type="RefSeq" id="XP_026540808.1">
    <property type="nucleotide sequence ID" value="XM_026685023.1"/>
</dbReference>
<dbReference type="GO" id="GO:0050921">
    <property type="term" value="P:positive regulation of chemotaxis"/>
    <property type="evidence" value="ECO:0007669"/>
    <property type="project" value="TreeGrafter"/>
</dbReference>
<keyword evidence="5 11" id="KW-0732">Signal</keyword>
<evidence type="ECO:0000256" key="10">
    <source>
        <dbReference type="SAM" id="MobiDB-lite"/>
    </source>
</evidence>
<dbReference type="GO" id="GO:0050994">
    <property type="term" value="P:regulation of lipid catabolic process"/>
    <property type="evidence" value="ECO:0007669"/>
    <property type="project" value="InterPro"/>
</dbReference>
<dbReference type="GO" id="GO:0030154">
    <property type="term" value="P:cell differentiation"/>
    <property type="evidence" value="ECO:0007669"/>
    <property type="project" value="UniProtKB-KW"/>
</dbReference>
<keyword evidence="8" id="KW-0395">Inflammatory response</keyword>
<evidence type="ECO:0000256" key="3">
    <source>
        <dbReference type="ARBA" id="ARBA00022500"/>
    </source>
</evidence>
<evidence type="ECO:0000256" key="8">
    <source>
        <dbReference type="ARBA" id="ARBA00023198"/>
    </source>
</evidence>
<dbReference type="CTD" id="5919"/>
<dbReference type="InterPro" id="IPR029562">
    <property type="entry name" value="Chemerin"/>
</dbReference>
<keyword evidence="12" id="KW-1185">Reference proteome</keyword>
<keyword evidence="7" id="KW-1015">Disulfide bond</keyword>
<reference evidence="13" key="1">
    <citation type="submission" date="2025-08" db="UniProtKB">
        <authorList>
            <consortium name="RefSeq"/>
        </authorList>
    </citation>
    <scope>IDENTIFICATION</scope>
</reference>
<dbReference type="AlphaFoldDB" id="A0A6J1VJJ0"/>
<keyword evidence="13" id="KW-0675">Receptor</keyword>
<keyword evidence="3" id="KW-0145">Chemotaxis</keyword>
<name>A0A6J1VJJ0_9SAUR</name>
<dbReference type="KEGG" id="nss:113423563"/>
<feature type="signal peptide" evidence="11">
    <location>
        <begin position="1"/>
        <end position="20"/>
    </location>
</feature>
<organism evidence="12 13">
    <name type="scientific">Notechis scutatus</name>
    <name type="common">mainland tiger snake</name>
    <dbReference type="NCBI Taxonomy" id="8663"/>
    <lineage>
        <taxon>Eukaryota</taxon>
        <taxon>Metazoa</taxon>
        <taxon>Chordata</taxon>
        <taxon>Craniata</taxon>
        <taxon>Vertebrata</taxon>
        <taxon>Euteleostomi</taxon>
        <taxon>Lepidosauria</taxon>
        <taxon>Squamata</taxon>
        <taxon>Bifurcata</taxon>
        <taxon>Unidentata</taxon>
        <taxon>Episquamata</taxon>
        <taxon>Toxicofera</taxon>
        <taxon>Serpentes</taxon>
        <taxon>Colubroidea</taxon>
        <taxon>Elapidae</taxon>
        <taxon>Hydrophiinae</taxon>
        <taxon>Notechis</taxon>
    </lineage>
</organism>
<feature type="chain" id="PRO_5026870960" description="Retinoic acid receptor responder protein 2" evidence="11">
    <location>
        <begin position="21"/>
        <end position="153"/>
    </location>
</feature>
<proteinExistence type="predicted"/>
<evidence type="ECO:0000313" key="12">
    <source>
        <dbReference type="Proteomes" id="UP000504612"/>
    </source>
</evidence>
<evidence type="ECO:0000313" key="13">
    <source>
        <dbReference type="RefSeq" id="XP_026540808.1"/>
    </source>
</evidence>
<sequence length="153" mass="17011">MSRWALPCALLLVLIEASRPAAPPNGLEKVLEDFHGRNLVQAAFRGEAVRELVEELLMGTYIELEVDLVQTVCRKHQWRSQNCQIKAGGVSTQTRTNTHTKVHTKTHKGYGLCPLSWNQILHNTTSDKAILSQAKPQKRYPGNSPGKGTSEVI</sequence>
<keyword evidence="6" id="KW-0221">Differentiation</keyword>
<evidence type="ECO:0000256" key="2">
    <source>
        <dbReference type="ARBA" id="ARBA00018808"/>
    </source>
</evidence>
<gene>
    <name evidence="13" type="primary">RARRES2</name>
</gene>
<keyword evidence="4" id="KW-0964">Secreted</keyword>
<dbReference type="PANTHER" id="PTHR15106">
    <property type="entry name" value="RETINOIC ACID RECEPTOR RESPONDER PROTEIN 2"/>
    <property type="match status" value="1"/>
</dbReference>
<comment type="subcellular location">
    <subcellularLocation>
        <location evidence="1">Secreted</location>
    </subcellularLocation>
</comment>